<keyword evidence="3" id="KW-1134">Transmembrane beta strand</keyword>
<feature type="signal peptide" evidence="8">
    <location>
        <begin position="1"/>
        <end position="25"/>
    </location>
</feature>
<evidence type="ECO:0000256" key="7">
    <source>
        <dbReference type="ARBA" id="ARBA00023237"/>
    </source>
</evidence>
<dbReference type="RefSeq" id="WP_110030669.1">
    <property type="nucleotide sequence ID" value="NZ_QGTR01000001.1"/>
</dbReference>
<gene>
    <name evidence="9" type="ORF">DFR52_101903</name>
</gene>
<evidence type="ECO:0000256" key="2">
    <source>
        <dbReference type="ARBA" id="ARBA00008163"/>
    </source>
</evidence>
<evidence type="ECO:0000256" key="5">
    <source>
        <dbReference type="ARBA" id="ARBA00022729"/>
    </source>
</evidence>
<keyword evidence="4" id="KW-0812">Transmembrane</keyword>
<organism evidence="9 10">
    <name type="scientific">Hoeflea marina</name>
    <dbReference type="NCBI Taxonomy" id="274592"/>
    <lineage>
        <taxon>Bacteria</taxon>
        <taxon>Pseudomonadati</taxon>
        <taxon>Pseudomonadota</taxon>
        <taxon>Alphaproteobacteria</taxon>
        <taxon>Hyphomicrobiales</taxon>
        <taxon>Rhizobiaceae</taxon>
        <taxon>Hoeflea</taxon>
    </lineage>
</organism>
<dbReference type="EMBL" id="QGTR01000001">
    <property type="protein sequence ID" value="PWW04211.1"/>
    <property type="molecule type" value="Genomic_DNA"/>
</dbReference>
<feature type="chain" id="PRO_5016260909" evidence="8">
    <location>
        <begin position="26"/>
        <end position="389"/>
    </location>
</feature>
<keyword evidence="6" id="KW-0472">Membrane</keyword>
<proteinExistence type="inferred from homology"/>
<protein>
    <submittedName>
        <fullName evidence="9">Long-chain fatty acid transport protein</fullName>
    </submittedName>
</protein>
<evidence type="ECO:0000256" key="6">
    <source>
        <dbReference type="ARBA" id="ARBA00023136"/>
    </source>
</evidence>
<dbReference type="Proteomes" id="UP000246352">
    <property type="component" value="Unassembled WGS sequence"/>
</dbReference>
<evidence type="ECO:0000313" key="10">
    <source>
        <dbReference type="Proteomes" id="UP000246352"/>
    </source>
</evidence>
<dbReference type="GO" id="GO:0009279">
    <property type="term" value="C:cell outer membrane"/>
    <property type="evidence" value="ECO:0007669"/>
    <property type="project" value="UniProtKB-SubCell"/>
</dbReference>
<comment type="similarity">
    <text evidence="2">Belongs to the OmpP1/FadL family.</text>
</comment>
<dbReference type="GO" id="GO:0015483">
    <property type="term" value="F:long-chain fatty acid transporting porin activity"/>
    <property type="evidence" value="ECO:0007669"/>
    <property type="project" value="TreeGrafter"/>
</dbReference>
<comment type="subcellular location">
    <subcellularLocation>
        <location evidence="1">Cell outer membrane</location>
        <topology evidence="1">Multi-pass membrane protein</topology>
    </subcellularLocation>
</comment>
<evidence type="ECO:0000256" key="4">
    <source>
        <dbReference type="ARBA" id="ARBA00022692"/>
    </source>
</evidence>
<evidence type="ECO:0000313" key="9">
    <source>
        <dbReference type="EMBL" id="PWW04211.1"/>
    </source>
</evidence>
<evidence type="ECO:0000256" key="3">
    <source>
        <dbReference type="ARBA" id="ARBA00022452"/>
    </source>
</evidence>
<keyword evidence="5 8" id="KW-0732">Signal</keyword>
<sequence length="389" mass="40607">MIRGILKTGAVALLAGAAFAGAAQAGGFNRGTADTDILFETGRFVSRNSVTVVAPSLDIDSINGAPSSGYEAKTYMIPSFAAKIGVSDNVSCAATYTTPFGANSTYAGLTVGGAPVGRDPLSVTGSVSQEFITREFGGTCAVGFNLGRGRLSILGGVFVETLDFDQRINSGAFNFHLEDTGYGYRIGAAYEIPEIAFRTQLMYRSALTHDATGNVTLVANGATLVPNAIGNAPFPQSVEFKVQSGVAPGWLVYGGVKWTDWSVFESLNYTATAPSSLNFFWRDGWTINAGVAHSFTEKLAGTVGVTWDNGTSTGYDLSSLETWTVSSGISYKANDAVEIRAGAGYSFISAGTQNYFDSGVPGESTPLPGAKHQAAGHAVAGSLSMRIKF</sequence>
<keyword evidence="7" id="KW-0998">Cell outer membrane</keyword>
<name>A0A317PRV8_9HYPH</name>
<accession>A0A317PRV8</accession>
<dbReference type="AlphaFoldDB" id="A0A317PRV8"/>
<dbReference type="SUPFAM" id="SSF56935">
    <property type="entry name" value="Porins"/>
    <property type="match status" value="1"/>
</dbReference>
<dbReference type="PANTHER" id="PTHR35093">
    <property type="entry name" value="OUTER MEMBRANE PROTEIN NMB0088-RELATED"/>
    <property type="match status" value="1"/>
</dbReference>
<evidence type="ECO:0000256" key="1">
    <source>
        <dbReference type="ARBA" id="ARBA00004571"/>
    </source>
</evidence>
<dbReference type="Pfam" id="PF03349">
    <property type="entry name" value="Toluene_X"/>
    <property type="match status" value="1"/>
</dbReference>
<comment type="caution">
    <text evidence="9">The sequence shown here is derived from an EMBL/GenBank/DDBJ whole genome shotgun (WGS) entry which is preliminary data.</text>
</comment>
<dbReference type="Gene3D" id="2.40.160.60">
    <property type="entry name" value="Outer membrane protein transport protein (OMPP1/FadL/TodX)"/>
    <property type="match status" value="1"/>
</dbReference>
<dbReference type="InterPro" id="IPR005017">
    <property type="entry name" value="OMPP1/FadL/TodX"/>
</dbReference>
<dbReference type="OrthoDB" id="6679728at2"/>
<keyword evidence="10" id="KW-1185">Reference proteome</keyword>
<dbReference type="PANTHER" id="PTHR35093:SF8">
    <property type="entry name" value="OUTER MEMBRANE PROTEIN NMB0088-RELATED"/>
    <property type="match status" value="1"/>
</dbReference>
<reference evidence="9 10" key="1">
    <citation type="submission" date="2018-05" db="EMBL/GenBank/DDBJ databases">
        <title>Genomic Encyclopedia of Type Strains, Phase IV (KMG-IV): sequencing the most valuable type-strain genomes for metagenomic binning, comparative biology and taxonomic classification.</title>
        <authorList>
            <person name="Goeker M."/>
        </authorList>
    </citation>
    <scope>NUCLEOTIDE SEQUENCE [LARGE SCALE GENOMIC DNA]</scope>
    <source>
        <strain evidence="9 10">DSM 16791</strain>
    </source>
</reference>
<evidence type="ECO:0000256" key="8">
    <source>
        <dbReference type="SAM" id="SignalP"/>
    </source>
</evidence>